<gene>
    <name evidence="3" type="ORF">BC6307_12660</name>
</gene>
<evidence type="ECO:0000313" key="4">
    <source>
        <dbReference type="Proteomes" id="UP000215224"/>
    </source>
</evidence>
<dbReference type="GO" id="GO:0009294">
    <property type="term" value="P:DNA-mediated transformation"/>
    <property type="evidence" value="ECO:0007669"/>
    <property type="project" value="InterPro"/>
</dbReference>
<dbReference type="RefSeq" id="WP_066413406.1">
    <property type="nucleotide sequence ID" value="NZ_CP018866.1"/>
</dbReference>
<feature type="domain" description="Smf/DprA SLOG" evidence="2">
    <location>
        <begin position="80"/>
        <end position="289"/>
    </location>
</feature>
<dbReference type="Proteomes" id="UP000215224">
    <property type="component" value="Chromosome"/>
</dbReference>
<dbReference type="SUPFAM" id="SSF102405">
    <property type="entry name" value="MCP/YpsA-like"/>
    <property type="match status" value="1"/>
</dbReference>
<dbReference type="InterPro" id="IPR003488">
    <property type="entry name" value="DprA"/>
</dbReference>
<dbReference type="SUPFAM" id="SSF47781">
    <property type="entry name" value="RuvA domain 2-like"/>
    <property type="match status" value="1"/>
</dbReference>
<protein>
    <submittedName>
        <fullName evidence="3">DNA protecting protein DprA</fullName>
    </submittedName>
</protein>
<dbReference type="InterPro" id="IPR010994">
    <property type="entry name" value="RuvA_2-like"/>
</dbReference>
<dbReference type="KEGG" id="bcoh:BC6307_12660"/>
<keyword evidence="4" id="KW-1185">Reference proteome</keyword>
<sequence>MNKWTFRLLLLDHCPSVTWAMKKNLLLHDPNLVNLLKYSSLQLAKILNVSVKTADKIHHHLHEFNMLPLLKVYERENILIITIGDKRYPPLLKQIFDPPFVLYCKGNIKLLQTEKLLSVVGTRNPTAYGKKVIPFIVKPLLLQNWHVISGLALGIDELVHIEAIKNGGKTIAVLGSGVLQIYPEKNKGLAKIIGSEHLLISEYPPLTKPLKWHFPQRNRIISGLSMGTLIIEAKEKSGSLITADQAMEQGREVFAVPGPIYEQTSFGTNKLIQHGAKLVTNYEDILNEIPSFSKKF</sequence>
<dbReference type="PANTHER" id="PTHR43022:SF1">
    <property type="entry name" value="PROTEIN SMF"/>
    <property type="match status" value="1"/>
</dbReference>
<dbReference type="Pfam" id="PF02481">
    <property type="entry name" value="DNA_processg_A"/>
    <property type="match status" value="1"/>
</dbReference>
<dbReference type="EMBL" id="CP018866">
    <property type="protein sequence ID" value="AST92068.1"/>
    <property type="molecule type" value="Genomic_DNA"/>
</dbReference>
<evidence type="ECO:0000259" key="2">
    <source>
        <dbReference type="Pfam" id="PF02481"/>
    </source>
</evidence>
<comment type="similarity">
    <text evidence="1">Belongs to the DprA/Smf family.</text>
</comment>
<name>A0A223KRT9_9BACI</name>
<dbReference type="AlphaFoldDB" id="A0A223KRT9"/>
<dbReference type="InterPro" id="IPR057666">
    <property type="entry name" value="DrpA_SLOG"/>
</dbReference>
<organism evidence="3 4">
    <name type="scientific">Sutcliffiella cohnii</name>
    <dbReference type="NCBI Taxonomy" id="33932"/>
    <lineage>
        <taxon>Bacteria</taxon>
        <taxon>Bacillati</taxon>
        <taxon>Bacillota</taxon>
        <taxon>Bacilli</taxon>
        <taxon>Bacillales</taxon>
        <taxon>Bacillaceae</taxon>
        <taxon>Sutcliffiella</taxon>
    </lineage>
</organism>
<dbReference type="NCBIfam" id="TIGR00732">
    <property type="entry name" value="dprA"/>
    <property type="match status" value="1"/>
</dbReference>
<dbReference type="Gene3D" id="3.40.50.450">
    <property type="match status" value="1"/>
</dbReference>
<reference evidence="3 4" key="1">
    <citation type="submission" date="2016-12" db="EMBL/GenBank/DDBJ databases">
        <title>The whole genome sequencing and assembly of Bacillus cohnii DSM 6307T strain.</title>
        <authorList>
            <person name="Lee Y.-J."/>
            <person name="Yi H."/>
            <person name="Bahn Y.-S."/>
            <person name="Kim J.F."/>
            <person name="Lee D.-W."/>
        </authorList>
    </citation>
    <scope>NUCLEOTIDE SEQUENCE [LARGE SCALE GENOMIC DNA]</scope>
    <source>
        <strain evidence="3 4">DSM 6307</strain>
    </source>
</reference>
<dbReference type="STRING" id="1314751.GCA_001591425_01194"/>
<dbReference type="PANTHER" id="PTHR43022">
    <property type="entry name" value="PROTEIN SMF"/>
    <property type="match status" value="1"/>
</dbReference>
<proteinExistence type="inferred from homology"/>
<accession>A0A223KRT9</accession>
<evidence type="ECO:0000313" key="3">
    <source>
        <dbReference type="EMBL" id="AST92068.1"/>
    </source>
</evidence>
<evidence type="ECO:0000256" key="1">
    <source>
        <dbReference type="ARBA" id="ARBA00006525"/>
    </source>
</evidence>